<feature type="compositionally biased region" description="Polar residues" evidence="1">
    <location>
        <begin position="24"/>
        <end position="43"/>
    </location>
</feature>
<dbReference type="EnsemblMetazoa" id="G7761.1">
    <property type="protein sequence ID" value="G7761.1:cds"/>
    <property type="gene ID" value="G7761"/>
</dbReference>
<evidence type="ECO:0000313" key="3">
    <source>
        <dbReference type="EnsemblMetazoa" id="G7761.2:cds"/>
    </source>
</evidence>
<feature type="chain" id="PRO_5042432236" evidence="2">
    <location>
        <begin position="18"/>
        <end position="439"/>
    </location>
</feature>
<protein>
    <submittedName>
        <fullName evidence="3">Uncharacterized protein</fullName>
    </submittedName>
</protein>
<evidence type="ECO:0000256" key="1">
    <source>
        <dbReference type="SAM" id="MobiDB-lite"/>
    </source>
</evidence>
<feature type="signal peptide" evidence="2">
    <location>
        <begin position="1"/>
        <end position="17"/>
    </location>
</feature>
<name>A0A8W8NS23_MAGGI</name>
<accession>A0A8W8NS23</accession>
<dbReference type="EnsemblMetazoa" id="G7761.2">
    <property type="protein sequence ID" value="G7761.2:cds"/>
    <property type="gene ID" value="G7761"/>
</dbReference>
<dbReference type="Proteomes" id="UP000005408">
    <property type="component" value="Unassembled WGS sequence"/>
</dbReference>
<evidence type="ECO:0000313" key="4">
    <source>
        <dbReference type="Proteomes" id="UP000005408"/>
    </source>
</evidence>
<dbReference type="AlphaFoldDB" id="A0A8W8NS23"/>
<evidence type="ECO:0000256" key="2">
    <source>
        <dbReference type="SAM" id="SignalP"/>
    </source>
</evidence>
<keyword evidence="2" id="KW-0732">Signal</keyword>
<feature type="compositionally biased region" description="Polar residues" evidence="1">
    <location>
        <begin position="405"/>
        <end position="427"/>
    </location>
</feature>
<organism evidence="3 4">
    <name type="scientific">Magallana gigas</name>
    <name type="common">Pacific oyster</name>
    <name type="synonym">Crassostrea gigas</name>
    <dbReference type="NCBI Taxonomy" id="29159"/>
    <lineage>
        <taxon>Eukaryota</taxon>
        <taxon>Metazoa</taxon>
        <taxon>Spiralia</taxon>
        <taxon>Lophotrochozoa</taxon>
        <taxon>Mollusca</taxon>
        <taxon>Bivalvia</taxon>
        <taxon>Autobranchia</taxon>
        <taxon>Pteriomorphia</taxon>
        <taxon>Ostreida</taxon>
        <taxon>Ostreoidea</taxon>
        <taxon>Ostreidae</taxon>
        <taxon>Magallana</taxon>
    </lineage>
</organism>
<feature type="region of interest" description="Disordered" evidence="1">
    <location>
        <begin position="24"/>
        <end position="44"/>
    </location>
</feature>
<reference evidence="3" key="1">
    <citation type="submission" date="2022-08" db="UniProtKB">
        <authorList>
            <consortium name="EnsemblMetazoa"/>
        </authorList>
    </citation>
    <scope>IDENTIFICATION</scope>
    <source>
        <strain evidence="3">05x7-T-G4-1.051#20</strain>
    </source>
</reference>
<proteinExistence type="predicted"/>
<dbReference type="EnsemblMetazoa" id="G7761.3">
    <property type="protein sequence ID" value="G7761.3:cds"/>
    <property type="gene ID" value="G7761"/>
</dbReference>
<keyword evidence="4" id="KW-1185">Reference proteome</keyword>
<feature type="region of interest" description="Disordered" evidence="1">
    <location>
        <begin position="401"/>
        <end position="439"/>
    </location>
</feature>
<sequence length="439" mass="47726">MVGRSIMVSLLAICVSAQERPSSQLSRSSFLQDGGQSSWSNNVDVRPHNERTIATGSLLRNQGPLIQPFNIPDSTESGSLNLFNRDSNSLFSSQGSMLQPADLGSRNLRNLDSRSLFRNQGSILDPGGIPISPYSYEPYSLGSSASDGSRFMDITMRGQGMLNRNSRMNRNGMSSRGLSLPNIQSSLLPRNQRLSGFSSDGSLSVLDGRSLGNDVSGFSRSMPWEMSRGSRTMNSFRFPDRRNLNVPSMSLSQRQGAPWRLLRGTQSSQRGSGQLALNRGLAGRIGNGLGLNRLNMQRDMSTGPRNVLGSLGLNRQMNGIMSSNSRSGSNDRPMDEISVMRNRGNTFSTGMLGNNEPLMNNMWAAQNPTNNLAGIPVTLNRLTQSSLTSNIGRTFPRLSSSLSRDLTSGPRTSRTTVYQPTSGSQIVGQRRGAGRISSF</sequence>